<comment type="caution">
    <text evidence="5">The sequence shown here is derived from an EMBL/GenBank/DDBJ whole genome shotgun (WGS) entry which is preliminary data.</text>
</comment>
<accession>A0A9P4LR63</accession>
<evidence type="ECO:0000256" key="1">
    <source>
        <dbReference type="ARBA" id="ARBA00005964"/>
    </source>
</evidence>
<dbReference type="AlphaFoldDB" id="A0A9P4LR63"/>
<evidence type="ECO:0000256" key="2">
    <source>
        <dbReference type="ARBA" id="ARBA00022801"/>
    </source>
</evidence>
<dbReference type="InterPro" id="IPR050309">
    <property type="entry name" value="Type-B_Carboxylest/Lipase"/>
</dbReference>
<dbReference type="GO" id="GO:0016787">
    <property type="term" value="F:hydrolase activity"/>
    <property type="evidence" value="ECO:0007669"/>
    <property type="project" value="UniProtKB-KW"/>
</dbReference>
<evidence type="ECO:0000313" key="5">
    <source>
        <dbReference type="EMBL" id="KAF2033437.1"/>
    </source>
</evidence>
<feature type="domain" description="Carboxylesterase type B" evidence="4">
    <location>
        <begin position="33"/>
        <end position="484"/>
    </location>
</feature>
<keyword evidence="6" id="KW-1185">Reference proteome</keyword>
<dbReference type="PANTHER" id="PTHR11559">
    <property type="entry name" value="CARBOXYLESTERASE"/>
    <property type="match status" value="1"/>
</dbReference>
<dbReference type="SUPFAM" id="SSF53474">
    <property type="entry name" value="alpha/beta-Hydrolases"/>
    <property type="match status" value="1"/>
</dbReference>
<dbReference type="Pfam" id="PF00135">
    <property type="entry name" value="COesterase"/>
    <property type="match status" value="1"/>
</dbReference>
<evidence type="ECO:0000259" key="4">
    <source>
        <dbReference type="Pfam" id="PF00135"/>
    </source>
</evidence>
<evidence type="ECO:0000256" key="3">
    <source>
        <dbReference type="RuleBase" id="RU361235"/>
    </source>
</evidence>
<gene>
    <name evidence="5" type="ORF">EK21DRAFT_58674</name>
</gene>
<organism evidence="5 6">
    <name type="scientific">Setomelanomma holmii</name>
    <dbReference type="NCBI Taxonomy" id="210430"/>
    <lineage>
        <taxon>Eukaryota</taxon>
        <taxon>Fungi</taxon>
        <taxon>Dikarya</taxon>
        <taxon>Ascomycota</taxon>
        <taxon>Pezizomycotina</taxon>
        <taxon>Dothideomycetes</taxon>
        <taxon>Pleosporomycetidae</taxon>
        <taxon>Pleosporales</taxon>
        <taxon>Pleosporineae</taxon>
        <taxon>Phaeosphaeriaceae</taxon>
        <taxon>Setomelanomma</taxon>
    </lineage>
</organism>
<reference evidence="5" key="1">
    <citation type="journal article" date="2020" name="Stud. Mycol.">
        <title>101 Dothideomycetes genomes: a test case for predicting lifestyles and emergence of pathogens.</title>
        <authorList>
            <person name="Haridas S."/>
            <person name="Albert R."/>
            <person name="Binder M."/>
            <person name="Bloem J."/>
            <person name="Labutti K."/>
            <person name="Salamov A."/>
            <person name="Andreopoulos B."/>
            <person name="Baker S."/>
            <person name="Barry K."/>
            <person name="Bills G."/>
            <person name="Bluhm B."/>
            <person name="Cannon C."/>
            <person name="Castanera R."/>
            <person name="Culley D."/>
            <person name="Daum C."/>
            <person name="Ezra D."/>
            <person name="Gonzalez J."/>
            <person name="Henrissat B."/>
            <person name="Kuo A."/>
            <person name="Liang C."/>
            <person name="Lipzen A."/>
            <person name="Lutzoni F."/>
            <person name="Magnuson J."/>
            <person name="Mondo S."/>
            <person name="Nolan M."/>
            <person name="Ohm R."/>
            <person name="Pangilinan J."/>
            <person name="Park H.-J."/>
            <person name="Ramirez L."/>
            <person name="Alfaro M."/>
            <person name="Sun H."/>
            <person name="Tritt A."/>
            <person name="Yoshinaga Y."/>
            <person name="Zwiers L.-H."/>
            <person name="Turgeon B."/>
            <person name="Goodwin S."/>
            <person name="Spatafora J."/>
            <person name="Crous P."/>
            <person name="Grigoriev I."/>
        </authorList>
    </citation>
    <scope>NUCLEOTIDE SEQUENCE</scope>
    <source>
        <strain evidence="5">CBS 110217</strain>
    </source>
</reference>
<dbReference type="InterPro" id="IPR019826">
    <property type="entry name" value="Carboxylesterase_B_AS"/>
</dbReference>
<dbReference type="EMBL" id="ML978166">
    <property type="protein sequence ID" value="KAF2033437.1"/>
    <property type="molecule type" value="Genomic_DNA"/>
</dbReference>
<dbReference type="InterPro" id="IPR029058">
    <property type="entry name" value="AB_hydrolase_fold"/>
</dbReference>
<dbReference type="Proteomes" id="UP000799777">
    <property type="component" value="Unassembled WGS sequence"/>
</dbReference>
<protein>
    <recommendedName>
        <fullName evidence="3">Carboxylic ester hydrolase</fullName>
        <ecNumber evidence="3">3.1.1.-</ecNumber>
    </recommendedName>
</protein>
<evidence type="ECO:0000313" key="6">
    <source>
        <dbReference type="Proteomes" id="UP000799777"/>
    </source>
</evidence>
<comment type="similarity">
    <text evidence="1 3">Belongs to the type-B carboxylesterase/lipase family.</text>
</comment>
<dbReference type="InterPro" id="IPR002018">
    <property type="entry name" value="CarbesteraseB"/>
</dbReference>
<dbReference type="PROSITE" id="PS00122">
    <property type="entry name" value="CARBOXYLESTERASE_B_1"/>
    <property type="match status" value="1"/>
</dbReference>
<dbReference type="EC" id="3.1.1.-" evidence="3"/>
<dbReference type="OrthoDB" id="6846267at2759"/>
<dbReference type="Gene3D" id="3.40.50.1820">
    <property type="entry name" value="alpha/beta hydrolase"/>
    <property type="match status" value="1"/>
</dbReference>
<sequence length="555" mass="62288">MAISNMAEPPNTYTFEHPVLGSMIGLVPPETPDIVRFRAIPYATIPGRFQHSIPLDNLDTHSRIFTQPGHACPHSFSVYDDQSGGPYPGEAPIKTSEYDCLILEINVPKSHLEGSKSDKLPVLTYIHGGGFFLGKIDAQHNTAYMAQHSRTIGKPVITTALQYRFGALGFLATPDGGKNFALRDQQNALLWVQKFVIGFGGDARKVTVFGESAGAVSICCHMLSHVPSSGPLFQRVVLMSGVLGPMMTPQPVANATKNFSDFCTSLGITDTGIAALENLRALPVEKIVAASEAFLHPGIIWPPVQDPSFFRYQDITWDTSPILLGQCEWISHIIIGTTGFEGAANRPVINKLTPATFLAQLKTSLSDDAAEKVMRAYDIQVGMDQNRFVTKAMRWCGNLIFDAPIHATINHLTTHTSKCVYRYIFDIRNPYPNAPFYQQAHHWVDVYFVFRALQFRYPYEYLKDLSDTHAELWIRFACGEEPWSRYNASGNEVDGERVIMVADEREGWVEKTMREYEEMSKVEWKVLDELWEAWEEKKGAEWFPLNMVSLKHLSS</sequence>
<keyword evidence="2 3" id="KW-0378">Hydrolase</keyword>
<proteinExistence type="inferred from homology"/>
<name>A0A9P4LR63_9PLEO</name>